<dbReference type="Pfam" id="PF14534">
    <property type="entry name" value="DUF4440"/>
    <property type="match status" value="1"/>
</dbReference>
<sequence>MKSKVTWMGIGVLFFAAAIVHAQEAAPKSGAKDPAYEGIKSAVEAYAAAYNAHDAKAVANLFAPDAELVDSSGVVFHGKEDIRVEYEAFFNAHPKATLSIHVASVRMVGPSVAIEEGRTASTLAEGAAPSLSRYVAIYFKVDDAWLLASVRDEKIEPEPGQHLEKLDWLIGEWIEESEDSRMEIKCYWDASGSYLIRDFKISIEGLLASSGTERIGWDPLKRQIRSWLFDSAGGHIEAEWIPGDGYWTATASGYRADGQPTSATYKMTPLRDDAYHMVASNRRVGDDALVDFEMTIVRQPPSPGEVPLLEKPVAEATPAKADKE</sequence>
<dbReference type="InterPro" id="IPR032710">
    <property type="entry name" value="NTF2-like_dom_sf"/>
</dbReference>
<feature type="domain" description="DUF4440" evidence="3">
    <location>
        <begin position="39"/>
        <end position="147"/>
    </location>
</feature>
<keyword evidence="2" id="KW-0732">Signal</keyword>
<evidence type="ECO:0000256" key="1">
    <source>
        <dbReference type="SAM" id="MobiDB-lite"/>
    </source>
</evidence>
<comment type="caution">
    <text evidence="4">The sequence shown here is derived from an EMBL/GenBank/DDBJ whole genome shotgun (WGS) entry which is preliminary data.</text>
</comment>
<protein>
    <recommendedName>
        <fullName evidence="3">DUF4440 domain-containing protein</fullName>
    </recommendedName>
</protein>
<name>A0A2S8EYU3_9BACT</name>
<dbReference type="InterPro" id="IPR011944">
    <property type="entry name" value="Steroid_delta5-4_isomerase"/>
</dbReference>
<evidence type="ECO:0000313" key="5">
    <source>
        <dbReference type="Proteomes" id="UP000240009"/>
    </source>
</evidence>
<dbReference type="InterPro" id="IPR027843">
    <property type="entry name" value="DUF4440"/>
</dbReference>
<dbReference type="Proteomes" id="UP000240009">
    <property type="component" value="Unassembled WGS sequence"/>
</dbReference>
<feature type="region of interest" description="Disordered" evidence="1">
    <location>
        <begin position="300"/>
        <end position="324"/>
    </location>
</feature>
<evidence type="ECO:0000313" key="4">
    <source>
        <dbReference type="EMBL" id="PQO25096.1"/>
    </source>
</evidence>
<reference evidence="4 5" key="1">
    <citation type="submission" date="2018-02" db="EMBL/GenBank/DDBJ databases">
        <title>Comparative genomes isolates from brazilian mangrove.</title>
        <authorList>
            <person name="Araujo J.E."/>
            <person name="Taketani R.G."/>
            <person name="Silva M.C.P."/>
            <person name="Loureco M.V."/>
            <person name="Andreote F.D."/>
        </authorList>
    </citation>
    <scope>NUCLEOTIDE SEQUENCE [LARGE SCALE GENOMIC DNA]</scope>
    <source>
        <strain evidence="4 5">HEX-2 MGV</strain>
    </source>
</reference>
<dbReference type="AlphaFoldDB" id="A0A2S8EYU3"/>
<dbReference type="NCBIfam" id="TIGR02246">
    <property type="entry name" value="SgcJ/EcaC family oxidoreductase"/>
    <property type="match status" value="1"/>
</dbReference>
<dbReference type="OrthoDB" id="263788at2"/>
<dbReference type="SUPFAM" id="SSF54427">
    <property type="entry name" value="NTF2-like"/>
    <property type="match status" value="1"/>
</dbReference>
<dbReference type="EMBL" id="PUIA01000094">
    <property type="protein sequence ID" value="PQO25096.1"/>
    <property type="molecule type" value="Genomic_DNA"/>
</dbReference>
<dbReference type="RefSeq" id="WP_105359745.1">
    <property type="nucleotide sequence ID" value="NZ_PUIA01000094.1"/>
</dbReference>
<organism evidence="4 5">
    <name type="scientific">Blastopirellula marina</name>
    <dbReference type="NCBI Taxonomy" id="124"/>
    <lineage>
        <taxon>Bacteria</taxon>
        <taxon>Pseudomonadati</taxon>
        <taxon>Planctomycetota</taxon>
        <taxon>Planctomycetia</taxon>
        <taxon>Pirellulales</taxon>
        <taxon>Pirellulaceae</taxon>
        <taxon>Blastopirellula</taxon>
    </lineage>
</organism>
<evidence type="ECO:0000259" key="3">
    <source>
        <dbReference type="Pfam" id="PF14534"/>
    </source>
</evidence>
<proteinExistence type="predicted"/>
<feature type="chain" id="PRO_5015664787" description="DUF4440 domain-containing protein" evidence="2">
    <location>
        <begin position="23"/>
        <end position="324"/>
    </location>
</feature>
<dbReference type="Gene3D" id="3.10.450.50">
    <property type="match status" value="1"/>
</dbReference>
<evidence type="ECO:0000256" key="2">
    <source>
        <dbReference type="SAM" id="SignalP"/>
    </source>
</evidence>
<accession>A0A2S8EYU3</accession>
<feature type="signal peptide" evidence="2">
    <location>
        <begin position="1"/>
        <end position="22"/>
    </location>
</feature>
<gene>
    <name evidence="4" type="ORF">C5Y96_26710</name>
</gene>